<dbReference type="AlphaFoldDB" id="A0A2U9P454"/>
<dbReference type="InterPro" id="IPR020845">
    <property type="entry name" value="AMP-binding_CS"/>
</dbReference>
<dbReference type="CDD" id="cd04433">
    <property type="entry name" value="AFD_class_I"/>
    <property type="match status" value="1"/>
</dbReference>
<keyword evidence="1" id="KW-0812">Transmembrane</keyword>
<dbReference type="Pfam" id="PF13193">
    <property type="entry name" value="AMP-binding_C"/>
    <property type="match status" value="1"/>
</dbReference>
<evidence type="ECO:0008006" key="6">
    <source>
        <dbReference type="Google" id="ProtNLM"/>
    </source>
</evidence>
<evidence type="ECO:0000259" key="3">
    <source>
        <dbReference type="Pfam" id="PF13193"/>
    </source>
</evidence>
<reference evidence="4 5" key="1">
    <citation type="submission" date="2018-06" db="EMBL/GenBank/DDBJ databases">
        <title>The complete genome sequence of a nosiheptide producer Streptomyces actuosus ATCC 25421: deducing the ability of producing a new class III lantibiotics.</title>
        <authorList>
            <person name="Liu W."/>
            <person name="Sun F."/>
            <person name="Hu Y."/>
        </authorList>
    </citation>
    <scope>NUCLEOTIDE SEQUENCE [LARGE SCALE GENOMIC DNA]</scope>
    <source>
        <strain evidence="4 5">ATCC 25421</strain>
    </source>
</reference>
<dbReference type="Gene3D" id="3.40.50.12780">
    <property type="entry name" value="N-terminal domain of ligase-like"/>
    <property type="match status" value="1"/>
</dbReference>
<protein>
    <recommendedName>
        <fullName evidence="6">Long-chain fatty acid--CoA ligase</fullName>
    </recommendedName>
</protein>
<dbReference type="Pfam" id="PF00501">
    <property type="entry name" value="AMP-binding"/>
    <property type="match status" value="1"/>
</dbReference>
<keyword evidence="1" id="KW-0472">Membrane</keyword>
<dbReference type="InterPro" id="IPR025110">
    <property type="entry name" value="AMP-bd_C"/>
</dbReference>
<evidence type="ECO:0000313" key="4">
    <source>
        <dbReference type="EMBL" id="AWT44520.1"/>
    </source>
</evidence>
<proteinExistence type="predicted"/>
<sequence length="485" mass="49421">MSGTAQALLGGPAGAGAAPGGVAPGGASEAGAGWVHPAASVTEYTPRGVRVLDAAALVAGVAERAEQWAGHGFAPGDRVLVGTGNRLTTLLDVAAAWEAGLVPVLLSDALAPDSYRLLAAATGAVAGRLTPAVARTWAARGSGPLARDAGTVLLRLDGEPGAGAPPYGEPSLVLATSGSTGLPKAVVHRRSRLLRNAGMHWDSVGGLGPGDRYLLSQSMYFSSAFVCGVLGVLAAGAGLALIEPPFATANWFDAGRGFGATHTALTPHLLMRVLDSGERFPASLRQVTVGGDRLGRTALTELRARGVPDVRTTYGLTEAGPRVATHTPGGTAHDGGLGRPLAGVSWRLGPDGELVVRTPTAQAGGYTDGAYVPYAAGDEVPTGDICEELPDGTYQLVGRARRVTSVAGEKVFLGLVERVLADHPEVSAARVAADGDKGLAAQILPRPGGAGVDAAELRRWCRGRLRAVEVPRTFTLVDPSTQLSK</sequence>
<gene>
    <name evidence="4" type="ORF">DMT42_20960</name>
</gene>
<evidence type="ECO:0000256" key="1">
    <source>
        <dbReference type="SAM" id="Phobius"/>
    </source>
</evidence>
<keyword evidence="5" id="KW-1185">Reference proteome</keyword>
<dbReference type="InterPro" id="IPR042099">
    <property type="entry name" value="ANL_N_sf"/>
</dbReference>
<dbReference type="Proteomes" id="UP000247634">
    <property type="component" value="Chromosome"/>
</dbReference>
<keyword evidence="1" id="KW-1133">Transmembrane helix</keyword>
<dbReference type="OrthoDB" id="8445630at2"/>
<dbReference type="RefSeq" id="WP_110629421.1">
    <property type="nucleotide sequence ID" value="NZ_CP029788.1"/>
</dbReference>
<dbReference type="PANTHER" id="PTHR43767">
    <property type="entry name" value="LONG-CHAIN-FATTY-ACID--COA LIGASE"/>
    <property type="match status" value="1"/>
</dbReference>
<name>A0A2U9P454_STRAS</name>
<dbReference type="Gene3D" id="3.30.300.30">
    <property type="match status" value="1"/>
</dbReference>
<dbReference type="KEGG" id="sact:DMT42_20960"/>
<dbReference type="InterPro" id="IPR050237">
    <property type="entry name" value="ATP-dep_AMP-bd_enzyme"/>
</dbReference>
<feature type="domain" description="AMP-dependent synthetase/ligase" evidence="2">
    <location>
        <begin position="71"/>
        <end position="359"/>
    </location>
</feature>
<dbReference type="InterPro" id="IPR000873">
    <property type="entry name" value="AMP-dep_synth/lig_dom"/>
</dbReference>
<dbReference type="PROSITE" id="PS00455">
    <property type="entry name" value="AMP_BINDING"/>
    <property type="match status" value="1"/>
</dbReference>
<dbReference type="GO" id="GO:0016878">
    <property type="term" value="F:acid-thiol ligase activity"/>
    <property type="evidence" value="ECO:0007669"/>
    <property type="project" value="UniProtKB-ARBA"/>
</dbReference>
<feature type="transmembrane region" description="Helical" evidence="1">
    <location>
        <begin position="219"/>
        <end position="242"/>
    </location>
</feature>
<dbReference type="InterPro" id="IPR045851">
    <property type="entry name" value="AMP-bd_C_sf"/>
</dbReference>
<feature type="domain" description="AMP-binding enzyme C-terminal" evidence="3">
    <location>
        <begin position="416"/>
        <end position="481"/>
    </location>
</feature>
<dbReference type="PANTHER" id="PTHR43767:SF1">
    <property type="entry name" value="NONRIBOSOMAL PEPTIDE SYNTHASE PES1 (EUROFUNG)-RELATED"/>
    <property type="match status" value="1"/>
</dbReference>
<dbReference type="SUPFAM" id="SSF56801">
    <property type="entry name" value="Acetyl-CoA synthetase-like"/>
    <property type="match status" value="1"/>
</dbReference>
<organism evidence="4 5">
    <name type="scientific">Streptomyces actuosus</name>
    <dbReference type="NCBI Taxonomy" id="1885"/>
    <lineage>
        <taxon>Bacteria</taxon>
        <taxon>Bacillati</taxon>
        <taxon>Actinomycetota</taxon>
        <taxon>Actinomycetes</taxon>
        <taxon>Kitasatosporales</taxon>
        <taxon>Streptomycetaceae</taxon>
        <taxon>Streptomyces</taxon>
    </lineage>
</organism>
<evidence type="ECO:0000313" key="5">
    <source>
        <dbReference type="Proteomes" id="UP000247634"/>
    </source>
</evidence>
<evidence type="ECO:0000259" key="2">
    <source>
        <dbReference type="Pfam" id="PF00501"/>
    </source>
</evidence>
<accession>A0A2U9P454</accession>
<dbReference type="EMBL" id="CP029788">
    <property type="protein sequence ID" value="AWT44520.1"/>
    <property type="molecule type" value="Genomic_DNA"/>
</dbReference>